<dbReference type="InterPro" id="IPR000836">
    <property type="entry name" value="PRTase_dom"/>
</dbReference>
<evidence type="ECO:0000256" key="3">
    <source>
        <dbReference type="ARBA" id="ARBA00022727"/>
    </source>
</evidence>
<dbReference type="SUPFAM" id="SSF53271">
    <property type="entry name" value="PRTase-like"/>
    <property type="match status" value="1"/>
</dbReference>
<comment type="caution">
    <text evidence="9">The sequence shown here is derived from an EMBL/GenBank/DDBJ whole genome shotgun (WGS) entry which is preliminary data.</text>
</comment>
<evidence type="ECO:0000256" key="2">
    <source>
        <dbReference type="ARBA" id="ARBA00022679"/>
    </source>
</evidence>
<keyword evidence="3" id="KW-0545">Nucleotide biosynthesis</keyword>
<dbReference type="RefSeq" id="WP_166955718.1">
    <property type="nucleotide sequence ID" value="NZ_JAASQI010000011.1"/>
</dbReference>
<evidence type="ECO:0000256" key="5">
    <source>
        <dbReference type="ARBA" id="ARBA00022777"/>
    </source>
</evidence>
<gene>
    <name evidence="9" type="ORF">FHS82_003743</name>
</gene>
<evidence type="ECO:0000256" key="7">
    <source>
        <dbReference type="ARBA" id="ARBA00049535"/>
    </source>
</evidence>
<keyword evidence="10" id="KW-1185">Reference proteome</keyword>
<evidence type="ECO:0000313" key="10">
    <source>
        <dbReference type="Proteomes" id="UP001429580"/>
    </source>
</evidence>
<feature type="domain" description="Ribose-phosphate pyrophosphokinase N-terminal" evidence="8">
    <location>
        <begin position="24"/>
        <end position="142"/>
    </location>
</feature>
<comment type="catalytic activity">
    <reaction evidence="7">
        <text>D-ribose 5-phosphate + ATP = 5-phospho-alpha-D-ribose 1-diphosphate + AMP + H(+)</text>
        <dbReference type="Rhea" id="RHEA:15609"/>
        <dbReference type="ChEBI" id="CHEBI:15378"/>
        <dbReference type="ChEBI" id="CHEBI:30616"/>
        <dbReference type="ChEBI" id="CHEBI:58017"/>
        <dbReference type="ChEBI" id="CHEBI:78346"/>
        <dbReference type="ChEBI" id="CHEBI:456215"/>
        <dbReference type="EC" id="2.7.6.1"/>
    </reaction>
</comment>
<dbReference type="NCBIfam" id="TIGR01251">
    <property type="entry name" value="ribP_PPkin"/>
    <property type="match status" value="1"/>
</dbReference>
<dbReference type="InterPro" id="IPR029099">
    <property type="entry name" value="Pribosyltran_N"/>
</dbReference>
<dbReference type="PANTHER" id="PTHR10210:SF32">
    <property type="entry name" value="RIBOSE-PHOSPHATE PYROPHOSPHOKINASE 2"/>
    <property type="match status" value="1"/>
</dbReference>
<dbReference type="InterPro" id="IPR005946">
    <property type="entry name" value="Rib-P_diPkinase"/>
</dbReference>
<dbReference type="EC" id="2.7.6.1" evidence="1"/>
<name>A0ABX0V3T0_9HYPH</name>
<dbReference type="GO" id="GO:0004749">
    <property type="term" value="F:ribose phosphate diphosphokinase activity"/>
    <property type="evidence" value="ECO:0007669"/>
    <property type="project" value="UniProtKB-EC"/>
</dbReference>
<evidence type="ECO:0000256" key="1">
    <source>
        <dbReference type="ARBA" id="ARBA00013247"/>
    </source>
</evidence>
<dbReference type="SMART" id="SM01400">
    <property type="entry name" value="Pribosyltran_N"/>
    <property type="match status" value="1"/>
</dbReference>
<evidence type="ECO:0000313" key="9">
    <source>
        <dbReference type="EMBL" id="NIJ59882.1"/>
    </source>
</evidence>
<protein>
    <recommendedName>
        <fullName evidence="1">ribose-phosphate diphosphokinase</fullName>
        <ecNumber evidence="1">2.7.6.1</ecNumber>
    </recommendedName>
</protein>
<dbReference type="Proteomes" id="UP001429580">
    <property type="component" value="Unassembled WGS sequence"/>
</dbReference>
<keyword evidence="4" id="KW-0547">Nucleotide-binding</keyword>
<sequence length="344" mass="36019">MQACASRAPAPAVFPSAAPGRLLFFALAGSDGFGRSVAQVLGVDVAAHEEREFEDGEHKIRPLVPVAGADVYVLHSLHGGPLASANDKLCRLLFFIAALKDAGAARVTAVVPYLCYARKDRRTKPSDPVTTRYVAALFEAVGADAVVTLEVHNETAFENAFRCRAVALTSAPVLIAQVRQLVGAEPLAVVSPDLGGAKRADLFREALERAIGRPVGKAFVEKHRSGGVVSGDLFAGNVRDATCIVVDDLVSTGGTLVRAAHAALHGGAGCVIACVAHGLFMEGASEALADPAIRRIITTDTVPPFRLPAGAVRDKLDVASAAPLFAEAIRRLHGNEPLTELNVF</sequence>
<organism evidence="9 10">
    <name type="scientific">Pseudochelatococcus lubricantis</name>
    <dbReference type="NCBI Taxonomy" id="1538102"/>
    <lineage>
        <taxon>Bacteria</taxon>
        <taxon>Pseudomonadati</taxon>
        <taxon>Pseudomonadota</taxon>
        <taxon>Alphaproteobacteria</taxon>
        <taxon>Hyphomicrobiales</taxon>
        <taxon>Chelatococcaceae</taxon>
        <taxon>Pseudochelatococcus</taxon>
    </lineage>
</organism>
<keyword evidence="2 9" id="KW-0808">Transferase</keyword>
<dbReference type="Gene3D" id="3.40.50.2020">
    <property type="match status" value="2"/>
</dbReference>
<accession>A0ABX0V3T0</accession>
<dbReference type="InterPro" id="IPR029057">
    <property type="entry name" value="PRTase-like"/>
</dbReference>
<evidence type="ECO:0000256" key="6">
    <source>
        <dbReference type="ARBA" id="ARBA00022840"/>
    </source>
</evidence>
<keyword evidence="5" id="KW-0418">Kinase</keyword>
<evidence type="ECO:0000259" key="8">
    <source>
        <dbReference type="Pfam" id="PF13793"/>
    </source>
</evidence>
<dbReference type="EMBL" id="JAASQI010000011">
    <property type="protein sequence ID" value="NIJ59882.1"/>
    <property type="molecule type" value="Genomic_DNA"/>
</dbReference>
<dbReference type="PANTHER" id="PTHR10210">
    <property type="entry name" value="RIBOSE-PHOSPHATE DIPHOSPHOKINASE FAMILY MEMBER"/>
    <property type="match status" value="1"/>
</dbReference>
<keyword evidence="6" id="KW-0067">ATP-binding</keyword>
<evidence type="ECO:0000256" key="4">
    <source>
        <dbReference type="ARBA" id="ARBA00022741"/>
    </source>
</evidence>
<dbReference type="Pfam" id="PF14572">
    <property type="entry name" value="Pribosyl_synth"/>
    <property type="match status" value="1"/>
</dbReference>
<dbReference type="CDD" id="cd06223">
    <property type="entry name" value="PRTases_typeI"/>
    <property type="match status" value="1"/>
</dbReference>
<reference evidence="9 10" key="1">
    <citation type="submission" date="2020-03" db="EMBL/GenBank/DDBJ databases">
        <title>Genomic Encyclopedia of Type Strains, Phase IV (KMG-IV): sequencing the most valuable type-strain genomes for metagenomic binning, comparative biology and taxonomic classification.</title>
        <authorList>
            <person name="Goeker M."/>
        </authorList>
    </citation>
    <scope>NUCLEOTIDE SEQUENCE [LARGE SCALE GENOMIC DNA]</scope>
    <source>
        <strain evidence="9 10">DSM 103870</strain>
    </source>
</reference>
<dbReference type="Pfam" id="PF13793">
    <property type="entry name" value="Pribosyltran_N"/>
    <property type="match status" value="1"/>
</dbReference>
<proteinExistence type="predicted"/>